<evidence type="ECO:0000313" key="3">
    <source>
        <dbReference type="Proteomes" id="UP000299102"/>
    </source>
</evidence>
<proteinExistence type="predicted"/>
<dbReference type="AlphaFoldDB" id="A0A4C1SQI6"/>
<evidence type="ECO:0000256" key="1">
    <source>
        <dbReference type="SAM" id="MobiDB-lite"/>
    </source>
</evidence>
<keyword evidence="3" id="KW-1185">Reference proteome</keyword>
<sequence length="126" mass="14476">MDSSKIKDINSYVKNEYDGTLNYFAETSRYETKNFISSTTCSPQNIDRSSHSCRRVTKRAGWEGQESTHIHPHTGHGKGMRSGRARMRNILTALQALPFHHARFSPRSWRLSESDEIAVREQRAAH</sequence>
<accession>A0A4C1SQI6</accession>
<organism evidence="2 3">
    <name type="scientific">Eumeta variegata</name>
    <name type="common">Bagworm moth</name>
    <name type="synonym">Eumeta japonica</name>
    <dbReference type="NCBI Taxonomy" id="151549"/>
    <lineage>
        <taxon>Eukaryota</taxon>
        <taxon>Metazoa</taxon>
        <taxon>Ecdysozoa</taxon>
        <taxon>Arthropoda</taxon>
        <taxon>Hexapoda</taxon>
        <taxon>Insecta</taxon>
        <taxon>Pterygota</taxon>
        <taxon>Neoptera</taxon>
        <taxon>Endopterygota</taxon>
        <taxon>Lepidoptera</taxon>
        <taxon>Glossata</taxon>
        <taxon>Ditrysia</taxon>
        <taxon>Tineoidea</taxon>
        <taxon>Psychidae</taxon>
        <taxon>Oiketicinae</taxon>
        <taxon>Eumeta</taxon>
    </lineage>
</organism>
<dbReference type="Proteomes" id="UP000299102">
    <property type="component" value="Unassembled WGS sequence"/>
</dbReference>
<reference evidence="2 3" key="1">
    <citation type="journal article" date="2019" name="Commun. Biol.">
        <title>The bagworm genome reveals a unique fibroin gene that provides high tensile strength.</title>
        <authorList>
            <person name="Kono N."/>
            <person name="Nakamura H."/>
            <person name="Ohtoshi R."/>
            <person name="Tomita M."/>
            <person name="Numata K."/>
            <person name="Arakawa K."/>
        </authorList>
    </citation>
    <scope>NUCLEOTIDE SEQUENCE [LARGE SCALE GENOMIC DNA]</scope>
</reference>
<name>A0A4C1SQI6_EUMVA</name>
<dbReference type="EMBL" id="BGZK01003645">
    <property type="protein sequence ID" value="GBP03321.1"/>
    <property type="molecule type" value="Genomic_DNA"/>
</dbReference>
<feature type="region of interest" description="Disordered" evidence="1">
    <location>
        <begin position="58"/>
        <end position="83"/>
    </location>
</feature>
<feature type="compositionally biased region" description="Basic residues" evidence="1">
    <location>
        <begin position="70"/>
        <end position="83"/>
    </location>
</feature>
<evidence type="ECO:0000313" key="2">
    <source>
        <dbReference type="EMBL" id="GBP03321.1"/>
    </source>
</evidence>
<comment type="caution">
    <text evidence="2">The sequence shown here is derived from an EMBL/GenBank/DDBJ whole genome shotgun (WGS) entry which is preliminary data.</text>
</comment>
<gene>
    <name evidence="2" type="ORF">EVAR_99066_1</name>
</gene>
<protein>
    <submittedName>
        <fullName evidence="2">Uncharacterized protein</fullName>
    </submittedName>
</protein>